<dbReference type="Proteomes" id="UP000663929">
    <property type="component" value="Chromosome"/>
</dbReference>
<evidence type="ECO:0000313" key="4">
    <source>
        <dbReference type="Proteomes" id="UP000663929"/>
    </source>
</evidence>
<gene>
    <name evidence="3" type="ORF">J3U87_10020</name>
</gene>
<feature type="compositionally biased region" description="Basic and acidic residues" evidence="1">
    <location>
        <begin position="33"/>
        <end position="43"/>
    </location>
</feature>
<name>A0A8A4TUL0_SULCO</name>
<feature type="chain" id="PRO_5035324052" evidence="2">
    <location>
        <begin position="25"/>
        <end position="60"/>
    </location>
</feature>
<organism evidence="3 4">
    <name type="scientific">Sulfidibacter corallicola</name>
    <dbReference type="NCBI Taxonomy" id="2818388"/>
    <lineage>
        <taxon>Bacteria</taxon>
        <taxon>Pseudomonadati</taxon>
        <taxon>Acidobacteriota</taxon>
        <taxon>Holophagae</taxon>
        <taxon>Acanthopleuribacterales</taxon>
        <taxon>Acanthopleuribacteraceae</taxon>
        <taxon>Sulfidibacter</taxon>
    </lineage>
</organism>
<feature type="region of interest" description="Disordered" evidence="1">
    <location>
        <begin position="23"/>
        <end position="60"/>
    </location>
</feature>
<evidence type="ECO:0000256" key="1">
    <source>
        <dbReference type="SAM" id="MobiDB-lite"/>
    </source>
</evidence>
<evidence type="ECO:0000313" key="3">
    <source>
        <dbReference type="EMBL" id="QTD52801.1"/>
    </source>
</evidence>
<evidence type="ECO:0000256" key="2">
    <source>
        <dbReference type="SAM" id="SignalP"/>
    </source>
</evidence>
<sequence>MNKRLLLLLILLITAWILSTPTRTNQVQAQPRGEPKGTKESFKPSETLPADTPVAFPTDI</sequence>
<keyword evidence="4" id="KW-1185">Reference proteome</keyword>
<dbReference type="EMBL" id="CP071793">
    <property type="protein sequence ID" value="QTD52801.1"/>
    <property type="molecule type" value="Genomic_DNA"/>
</dbReference>
<dbReference type="AlphaFoldDB" id="A0A8A4TUL0"/>
<dbReference type="RefSeq" id="WP_237382902.1">
    <property type="nucleotide sequence ID" value="NZ_CP071793.1"/>
</dbReference>
<feature type="signal peptide" evidence="2">
    <location>
        <begin position="1"/>
        <end position="24"/>
    </location>
</feature>
<accession>A0A8A4TUL0</accession>
<reference evidence="3" key="1">
    <citation type="submission" date="2021-03" db="EMBL/GenBank/DDBJ databases">
        <title>Acanthopleuribacteraceae sp. M133.</title>
        <authorList>
            <person name="Wang G."/>
        </authorList>
    </citation>
    <scope>NUCLEOTIDE SEQUENCE</scope>
    <source>
        <strain evidence="3">M133</strain>
    </source>
</reference>
<keyword evidence="2" id="KW-0732">Signal</keyword>
<dbReference type="KEGG" id="scor:J3U87_10020"/>
<protein>
    <submittedName>
        <fullName evidence="3">Uncharacterized protein</fullName>
    </submittedName>
</protein>
<proteinExistence type="predicted"/>